<dbReference type="PANTHER" id="PTHR30290">
    <property type="entry name" value="PERIPLASMIC BINDING COMPONENT OF ABC TRANSPORTER"/>
    <property type="match status" value="1"/>
</dbReference>
<dbReference type="CDD" id="cd08490">
    <property type="entry name" value="PBP2_NikA_DppA_OppA_like_3"/>
    <property type="match status" value="1"/>
</dbReference>
<dbReference type="AlphaFoldDB" id="A0AAV2VKG4"/>
<dbReference type="Gene3D" id="3.10.105.10">
    <property type="entry name" value="Dipeptide-binding Protein, Domain 3"/>
    <property type="match status" value="1"/>
</dbReference>
<dbReference type="PIRSF" id="PIRSF002741">
    <property type="entry name" value="MppA"/>
    <property type="match status" value="1"/>
</dbReference>
<evidence type="ECO:0000313" key="3">
    <source>
        <dbReference type="Proteomes" id="UP000018211"/>
    </source>
</evidence>
<evidence type="ECO:0000259" key="1">
    <source>
        <dbReference type="Pfam" id="PF00496"/>
    </source>
</evidence>
<evidence type="ECO:0000313" key="2">
    <source>
        <dbReference type="EMBL" id="CCO44964.1"/>
    </source>
</evidence>
<dbReference type="EMBL" id="CAOF01000037">
    <property type="protein sequence ID" value="CCO44964.1"/>
    <property type="molecule type" value="Genomic_DNA"/>
</dbReference>
<dbReference type="GO" id="GO:0030288">
    <property type="term" value="C:outer membrane-bounded periplasmic space"/>
    <property type="evidence" value="ECO:0007669"/>
    <property type="project" value="UniProtKB-ARBA"/>
</dbReference>
<dbReference type="PANTHER" id="PTHR30290:SF83">
    <property type="entry name" value="ABC TRANSPORTER SUBSTRATE-BINDING PROTEIN"/>
    <property type="match status" value="1"/>
</dbReference>
<sequence>MKKLTLVVLVGLAILAYLFLGQKDEIKTLSISGPFEFSSQDLSKDGFLFTRLQVVEPLVGINQKSELFPVLAESWQQSEDRLSWSFNIRGNVTFHDGTPLTAETVALSLRRALDKPGVLKRAPIESITANDNQVVIKLTKPFVPMLSVLAHFSTSIAAPSSYDESGEVVNLQGTGPYQVSELVPPHKALVKTFDGYWGEKPSIQQVSYLAGHRSESRALLAQSGQADLVYTLDPLSLESLNASENLNTHVISMPRTVMIKLNNEHPLLNHADIRQALSLVIDRKGIADHVLRLPGSEAYQLFSPALGVWHLGDYGAKARDVEKAKQLLASHGWALNSENKLEKEGQVFEINLTTYADRPELPLIATAIQAQLAEVGITVDITIDNSSAIPSRHHDGTLEMALIARNYGILADPLTLLLNDFATHKGSDWGPTNWSSSEFTNILNKLAVQNDVTEYRKMIPDASKLLADEMPLIPITYYQQIIAVNKRVENFSFDPFELNYRVAEMKLND</sequence>
<organism evidence="2 3">
    <name type="scientific">Vibrio nigripulchritudo SOn1</name>
    <dbReference type="NCBI Taxonomy" id="1238450"/>
    <lineage>
        <taxon>Bacteria</taxon>
        <taxon>Pseudomonadati</taxon>
        <taxon>Pseudomonadota</taxon>
        <taxon>Gammaproteobacteria</taxon>
        <taxon>Vibrionales</taxon>
        <taxon>Vibrionaceae</taxon>
        <taxon>Vibrio</taxon>
    </lineage>
</organism>
<dbReference type="InterPro" id="IPR000914">
    <property type="entry name" value="SBP_5_dom"/>
</dbReference>
<feature type="domain" description="Solute-binding protein family 5" evidence="1">
    <location>
        <begin position="67"/>
        <end position="419"/>
    </location>
</feature>
<dbReference type="GO" id="GO:1904680">
    <property type="term" value="F:peptide transmembrane transporter activity"/>
    <property type="evidence" value="ECO:0007669"/>
    <property type="project" value="TreeGrafter"/>
</dbReference>
<dbReference type="InterPro" id="IPR039424">
    <property type="entry name" value="SBP_5"/>
</dbReference>
<dbReference type="GO" id="GO:0015833">
    <property type="term" value="P:peptide transport"/>
    <property type="evidence" value="ECO:0007669"/>
    <property type="project" value="TreeGrafter"/>
</dbReference>
<protein>
    <submittedName>
        <fullName evidence="2">ABC-type dipeptide transport system,periplasmic component</fullName>
    </submittedName>
</protein>
<dbReference type="SUPFAM" id="SSF53850">
    <property type="entry name" value="Periplasmic binding protein-like II"/>
    <property type="match status" value="1"/>
</dbReference>
<dbReference type="GO" id="GO:0043190">
    <property type="term" value="C:ATP-binding cassette (ABC) transporter complex"/>
    <property type="evidence" value="ECO:0007669"/>
    <property type="project" value="InterPro"/>
</dbReference>
<accession>A0AAV2VKG4</accession>
<dbReference type="Proteomes" id="UP000018211">
    <property type="component" value="Unassembled WGS sequence"/>
</dbReference>
<reference evidence="2 3" key="1">
    <citation type="journal article" date="2013" name="ISME J.">
        <title>Comparative genomics of pathogenic lineages of Vibrio nigripulchritudo identifies virulence-associated traits.</title>
        <authorList>
            <person name="Goudenege D."/>
            <person name="Labreuche Y."/>
            <person name="Krin E."/>
            <person name="Ansquer D."/>
            <person name="Mangenot S."/>
            <person name="Calteau A."/>
            <person name="Medigue C."/>
            <person name="Mazel D."/>
            <person name="Polz M.F."/>
            <person name="Le Roux F."/>
        </authorList>
    </citation>
    <scope>NUCLEOTIDE SEQUENCE [LARGE SCALE GENOMIC DNA]</scope>
    <source>
        <strain evidence="2 3">SOn1</strain>
    </source>
</reference>
<dbReference type="InterPro" id="IPR030678">
    <property type="entry name" value="Peptide/Ni-bd"/>
</dbReference>
<dbReference type="RefSeq" id="WP_022610620.1">
    <property type="nucleotide sequence ID" value="NZ_LK391965.1"/>
</dbReference>
<dbReference type="Gene3D" id="3.40.190.10">
    <property type="entry name" value="Periplasmic binding protein-like II"/>
    <property type="match status" value="1"/>
</dbReference>
<gene>
    <name evidence="2" type="ORF">VIBNISOn1_1310008</name>
</gene>
<dbReference type="Pfam" id="PF00496">
    <property type="entry name" value="SBP_bac_5"/>
    <property type="match status" value="1"/>
</dbReference>
<comment type="caution">
    <text evidence="2">The sequence shown here is derived from an EMBL/GenBank/DDBJ whole genome shotgun (WGS) entry which is preliminary data.</text>
</comment>
<name>A0AAV2VKG4_9VIBR</name>
<proteinExistence type="predicted"/>